<dbReference type="GO" id="GO:0030246">
    <property type="term" value="F:carbohydrate binding"/>
    <property type="evidence" value="ECO:0007669"/>
    <property type="project" value="UniProtKB-KW"/>
</dbReference>
<protein>
    <submittedName>
        <fullName evidence="4">Ricin B lectin</fullName>
    </submittedName>
</protein>
<feature type="signal peptide" evidence="2">
    <location>
        <begin position="1"/>
        <end position="32"/>
    </location>
</feature>
<keyword evidence="5" id="KW-1185">Reference proteome</keyword>
<dbReference type="OrthoDB" id="7838675at2"/>
<dbReference type="EMBL" id="CP001700">
    <property type="protein sequence ID" value="ACU69396.1"/>
    <property type="molecule type" value="Genomic_DNA"/>
</dbReference>
<name>C7PX45_CATAD</name>
<reference evidence="4 5" key="1">
    <citation type="journal article" date="2009" name="Stand. Genomic Sci.">
        <title>Complete genome sequence of Catenulispora acidiphila type strain (ID 139908).</title>
        <authorList>
            <person name="Copeland A."/>
            <person name="Lapidus A."/>
            <person name="Glavina Del Rio T."/>
            <person name="Nolan M."/>
            <person name="Lucas S."/>
            <person name="Chen F."/>
            <person name="Tice H."/>
            <person name="Cheng J.F."/>
            <person name="Bruce D."/>
            <person name="Goodwin L."/>
            <person name="Pitluck S."/>
            <person name="Mikhailova N."/>
            <person name="Pati A."/>
            <person name="Ivanova N."/>
            <person name="Mavromatis K."/>
            <person name="Chen A."/>
            <person name="Palaniappan K."/>
            <person name="Chain P."/>
            <person name="Land M."/>
            <person name="Hauser L."/>
            <person name="Chang Y.J."/>
            <person name="Jeffries C.D."/>
            <person name="Chertkov O."/>
            <person name="Brettin T."/>
            <person name="Detter J.C."/>
            <person name="Han C."/>
            <person name="Ali Z."/>
            <person name="Tindall B.J."/>
            <person name="Goker M."/>
            <person name="Bristow J."/>
            <person name="Eisen J.A."/>
            <person name="Markowitz V."/>
            <person name="Hugenholtz P."/>
            <person name="Kyrpides N.C."/>
            <person name="Klenk H.P."/>
        </authorList>
    </citation>
    <scope>NUCLEOTIDE SEQUENCE [LARGE SCALE GENOMIC DNA]</scope>
    <source>
        <strain evidence="5">DSM 44928 / JCM 14897 / NBRC 102108 / NRRL B-24433 / ID139908</strain>
    </source>
</reference>
<dbReference type="InterPro" id="IPR000772">
    <property type="entry name" value="Ricin_B_lectin"/>
</dbReference>
<dbReference type="SUPFAM" id="SSF50370">
    <property type="entry name" value="Ricin B-like lectins"/>
    <property type="match status" value="1"/>
</dbReference>
<dbReference type="Gene3D" id="2.60.120.260">
    <property type="entry name" value="Galactose-binding domain-like"/>
    <property type="match status" value="1"/>
</dbReference>
<evidence type="ECO:0000313" key="5">
    <source>
        <dbReference type="Proteomes" id="UP000000851"/>
    </source>
</evidence>
<evidence type="ECO:0000259" key="3">
    <source>
        <dbReference type="SMART" id="SM00458"/>
    </source>
</evidence>
<keyword evidence="4" id="KW-0430">Lectin</keyword>
<dbReference type="Gene3D" id="2.80.10.50">
    <property type="match status" value="1"/>
</dbReference>
<evidence type="ECO:0000313" key="4">
    <source>
        <dbReference type="EMBL" id="ACU69396.1"/>
    </source>
</evidence>
<dbReference type="HOGENOM" id="CLU_465175_0_0_11"/>
<feature type="chain" id="PRO_5002980420" evidence="2">
    <location>
        <begin position="33"/>
        <end position="586"/>
    </location>
</feature>
<proteinExistence type="predicted"/>
<feature type="region of interest" description="Disordered" evidence="1">
    <location>
        <begin position="358"/>
        <end position="383"/>
    </location>
</feature>
<dbReference type="InterPro" id="IPR035992">
    <property type="entry name" value="Ricin_B-like_lectins"/>
</dbReference>
<evidence type="ECO:0000256" key="2">
    <source>
        <dbReference type="SAM" id="SignalP"/>
    </source>
</evidence>
<dbReference type="RefSeq" id="WP_012784691.1">
    <property type="nucleotide sequence ID" value="NC_013131.1"/>
</dbReference>
<dbReference type="InterPro" id="IPR006311">
    <property type="entry name" value="TAT_signal"/>
</dbReference>
<dbReference type="PROSITE" id="PS51318">
    <property type="entry name" value="TAT"/>
    <property type="match status" value="1"/>
</dbReference>
<dbReference type="InParanoid" id="C7PX45"/>
<dbReference type="KEGG" id="cai:Caci_0444"/>
<dbReference type="AlphaFoldDB" id="C7PX45"/>
<dbReference type="eggNOG" id="COG4412">
    <property type="taxonomic scope" value="Bacteria"/>
</dbReference>
<dbReference type="SMART" id="SM00458">
    <property type="entry name" value="RICIN"/>
    <property type="match status" value="1"/>
</dbReference>
<gene>
    <name evidence="4" type="ordered locus">Caci_0444</name>
</gene>
<dbReference type="PROSITE" id="PS50231">
    <property type="entry name" value="RICIN_B_LECTIN"/>
    <property type="match status" value="1"/>
</dbReference>
<dbReference type="STRING" id="479433.Caci_0444"/>
<organism evidence="4 5">
    <name type="scientific">Catenulispora acidiphila (strain DSM 44928 / JCM 14897 / NBRC 102108 / NRRL B-24433 / ID139908)</name>
    <dbReference type="NCBI Taxonomy" id="479433"/>
    <lineage>
        <taxon>Bacteria</taxon>
        <taxon>Bacillati</taxon>
        <taxon>Actinomycetota</taxon>
        <taxon>Actinomycetes</taxon>
        <taxon>Catenulisporales</taxon>
        <taxon>Catenulisporaceae</taxon>
        <taxon>Catenulispora</taxon>
    </lineage>
</organism>
<feature type="domain" description="Ricin B lectin" evidence="3">
    <location>
        <begin position="196"/>
        <end position="309"/>
    </location>
</feature>
<keyword evidence="2" id="KW-0732">Signal</keyword>
<feature type="compositionally biased region" description="Low complexity" evidence="1">
    <location>
        <begin position="370"/>
        <end position="383"/>
    </location>
</feature>
<dbReference type="Proteomes" id="UP000000851">
    <property type="component" value="Chromosome"/>
</dbReference>
<evidence type="ECO:0000256" key="1">
    <source>
        <dbReference type="SAM" id="MobiDB-lite"/>
    </source>
</evidence>
<sequence length="586" mass="59632" precursor="true">MKISPRRLITALAALCLGIGAALGMIAAPAQAAASATSEQTFLTFYGWWDNTPPGADIAYPQIHQTAGGTGTYADPITFATDSNEQPPGTIVYVPRVGKYFIMEDGCDECSSDWTGHGPNGGPNLRHLDLWLGGKGGNAFDAIECEDALTNYNSDGTPTMEPVIVNPPSNETVSSSPIFNTSTGACYGGAKPTISVGQYKNVSTGNCMTDPNNSSSAGALLVTAACDSTAASQRFTFDGTFLQINNLCADYSTSQISMQKCTAGPSQQWSYNTDLTFTDIQTGKKYINDSSGKVKSGSSSSSTKTWTYVPAGSGTTNDFSVAASPASASVTAGGTATATVSTAVTAGAAESVALSASGGPAGSTVSLSPTNVTSGGSSTLSVATTSTTAPGTYTITVTGKAATGTHTATYTLTVNPVSGGGGCTAAQLLTNPGFESGASTGWTGSSTLGFNPITNSTSGEPTHAGSWESWFNGNGSADTDTVAQSVTIPSGCTATLSYWLHIDTTESTSTAKPDTFSVQLLNSSGTVLTTLATYSNLDKASGYTQHSSDVSAYAGQTVKLRFTGTETDKNGGTTSFVLDDTALNAK</sequence>
<dbReference type="Pfam" id="PF00652">
    <property type="entry name" value="Ricin_B_lectin"/>
    <property type="match status" value="1"/>
</dbReference>
<accession>C7PX45</accession>